<accession>A0A318Z817</accession>
<dbReference type="PANTHER" id="PTHR12277:SF81">
    <property type="entry name" value="PROTEIN ABHD13"/>
    <property type="match status" value="1"/>
</dbReference>
<evidence type="ECO:0000313" key="4">
    <source>
        <dbReference type="Proteomes" id="UP000248349"/>
    </source>
</evidence>
<reference evidence="3 4" key="1">
    <citation type="submission" date="2016-12" db="EMBL/GenBank/DDBJ databases">
        <title>The genomes of Aspergillus section Nigri reveals drivers in fungal speciation.</title>
        <authorList>
            <consortium name="DOE Joint Genome Institute"/>
            <person name="Vesth T.C."/>
            <person name="Nybo J."/>
            <person name="Theobald S."/>
            <person name="Brandl J."/>
            <person name="Frisvad J.C."/>
            <person name="Nielsen K.F."/>
            <person name="Lyhne E.K."/>
            <person name="Kogle M.E."/>
            <person name="Kuo A."/>
            <person name="Riley R."/>
            <person name="Clum A."/>
            <person name="Nolan M."/>
            <person name="Lipzen A."/>
            <person name="Salamov A."/>
            <person name="Henrissat B."/>
            <person name="Wiebenga A."/>
            <person name="De Vries R.P."/>
            <person name="Grigoriev I.V."/>
            <person name="Mortensen U.H."/>
            <person name="Andersen M.R."/>
            <person name="Baker S.E."/>
        </authorList>
    </citation>
    <scope>NUCLEOTIDE SEQUENCE [LARGE SCALE GENOMIC DNA]</scope>
    <source>
        <strain evidence="3 4">JOP 1030-1</strain>
    </source>
</reference>
<evidence type="ECO:0000256" key="1">
    <source>
        <dbReference type="SAM" id="Phobius"/>
    </source>
</evidence>
<dbReference type="GO" id="GO:0008474">
    <property type="term" value="F:palmitoyl-(protein) hydrolase activity"/>
    <property type="evidence" value="ECO:0007669"/>
    <property type="project" value="TreeGrafter"/>
</dbReference>
<dbReference type="GO" id="GO:0016020">
    <property type="term" value="C:membrane"/>
    <property type="evidence" value="ECO:0007669"/>
    <property type="project" value="TreeGrafter"/>
</dbReference>
<dbReference type="EMBL" id="KZ821244">
    <property type="protein sequence ID" value="PYH43356.1"/>
    <property type="molecule type" value="Genomic_DNA"/>
</dbReference>
<dbReference type="OrthoDB" id="10249433at2759"/>
<dbReference type="STRING" id="1450539.A0A318Z817"/>
<name>A0A318Z817_9EURO</name>
<keyword evidence="1" id="KW-0472">Membrane</keyword>
<dbReference type="Proteomes" id="UP000248349">
    <property type="component" value="Unassembled WGS sequence"/>
</dbReference>
<organism evidence="3 4">
    <name type="scientific">Aspergillus saccharolyticus JOP 1030-1</name>
    <dbReference type="NCBI Taxonomy" id="1450539"/>
    <lineage>
        <taxon>Eukaryota</taxon>
        <taxon>Fungi</taxon>
        <taxon>Dikarya</taxon>
        <taxon>Ascomycota</taxon>
        <taxon>Pezizomycotina</taxon>
        <taxon>Eurotiomycetes</taxon>
        <taxon>Eurotiomycetidae</taxon>
        <taxon>Eurotiales</taxon>
        <taxon>Aspergillaceae</taxon>
        <taxon>Aspergillus</taxon>
        <taxon>Aspergillus subgen. Circumdati</taxon>
    </lineage>
</organism>
<keyword evidence="1" id="KW-1133">Transmembrane helix</keyword>
<dbReference type="Pfam" id="PF12146">
    <property type="entry name" value="Hydrolase_4"/>
    <property type="match status" value="1"/>
</dbReference>
<evidence type="ECO:0000259" key="2">
    <source>
        <dbReference type="Pfam" id="PF12146"/>
    </source>
</evidence>
<dbReference type="InterPro" id="IPR029058">
    <property type="entry name" value="AB_hydrolase_fold"/>
</dbReference>
<feature type="transmembrane region" description="Helical" evidence="1">
    <location>
        <begin position="20"/>
        <end position="43"/>
    </location>
</feature>
<sequence>MSESPPPPSWTIASMANSAVQFLRLPVLASSGLAVVASGLLYFKQNELIYPRNVPIDARSNVPKPQQFGITDYEELHLPTPDGETLHALFIRPMRKRITQDITIMMFHGNAGNIGHRVPIAKILQEILGCNVLMLEYRGYGLSTGTPDEPGLKIDAQTGLDYLRQRPETKNNQIIVYGQSLGGAVAIDLVAKNQDKGVIAGLILENTFLSIRKLIPTVFPPARYLARFCHQYWTSEEVLPRITKVPILFLSGLKDEIVPPSNMTQLFAICKSSRKVWRTLPNGGHNDSVAEPGYFEHIHSFIMEEVVRHGH</sequence>
<dbReference type="Gene3D" id="3.40.50.1820">
    <property type="entry name" value="alpha/beta hydrolase"/>
    <property type="match status" value="1"/>
</dbReference>
<protein>
    <submittedName>
        <fullName evidence="3">Catalytic protein</fullName>
    </submittedName>
</protein>
<keyword evidence="1" id="KW-0812">Transmembrane</keyword>
<dbReference type="GeneID" id="37076705"/>
<dbReference type="InterPro" id="IPR022742">
    <property type="entry name" value="Hydrolase_4"/>
</dbReference>
<dbReference type="ESTHER" id="9euro-a0a2v5i956">
    <property type="family name" value="ABHD13-BEM46"/>
</dbReference>
<keyword evidence="4" id="KW-1185">Reference proteome</keyword>
<dbReference type="RefSeq" id="XP_025429338.1">
    <property type="nucleotide sequence ID" value="XM_025575477.1"/>
</dbReference>
<feature type="domain" description="Serine aminopeptidase S33" evidence="2">
    <location>
        <begin position="103"/>
        <end position="232"/>
    </location>
</feature>
<evidence type="ECO:0000313" key="3">
    <source>
        <dbReference type="EMBL" id="PYH43356.1"/>
    </source>
</evidence>
<gene>
    <name evidence="3" type="ORF">BP01DRAFT_358612</name>
</gene>
<dbReference type="AlphaFoldDB" id="A0A318Z817"/>
<dbReference type="PANTHER" id="PTHR12277">
    <property type="entry name" value="ALPHA/BETA HYDROLASE DOMAIN-CONTAINING PROTEIN"/>
    <property type="match status" value="1"/>
</dbReference>
<proteinExistence type="predicted"/>
<dbReference type="SUPFAM" id="SSF53474">
    <property type="entry name" value="alpha/beta-Hydrolases"/>
    <property type="match status" value="1"/>
</dbReference>